<evidence type="ECO:0000313" key="2">
    <source>
        <dbReference type="EMBL" id="XBP70749.1"/>
    </source>
</evidence>
<proteinExistence type="predicted"/>
<reference evidence="2" key="1">
    <citation type="submission" date="2024-05" db="EMBL/GenBank/DDBJ databases">
        <authorList>
            <person name="Bunk B."/>
            <person name="Swiderski J."/>
            <person name="Sproer C."/>
            <person name="Thiel V."/>
        </authorList>
    </citation>
    <scope>NUCLEOTIDE SEQUENCE</scope>
    <source>
        <strain evidence="2">DSM 17735</strain>
    </source>
</reference>
<evidence type="ECO:0000256" key="1">
    <source>
        <dbReference type="SAM" id="MobiDB-lite"/>
    </source>
</evidence>
<dbReference type="RefSeq" id="WP_349280086.1">
    <property type="nucleotide sequence ID" value="NZ_CBCSCU010000039.1"/>
</dbReference>
<dbReference type="AlphaFoldDB" id="A0AAU7LSY6"/>
<accession>A0AAU7LSY6</accession>
<dbReference type="EMBL" id="CP157675">
    <property type="protein sequence ID" value="XBP70749.1"/>
    <property type="molecule type" value="Genomic_DNA"/>
</dbReference>
<protein>
    <submittedName>
        <fullName evidence="2">Uncharacterized protein</fullName>
    </submittedName>
</protein>
<feature type="region of interest" description="Disordered" evidence="1">
    <location>
        <begin position="1"/>
        <end position="59"/>
    </location>
</feature>
<gene>
    <name evidence="2" type="ORF">ABLV49_02740</name>
</gene>
<name>A0AAU7LSY6_9BURK</name>
<organism evidence="2">
    <name type="scientific">Polaromonas hydrogenivorans</name>
    <dbReference type="NCBI Taxonomy" id="335476"/>
    <lineage>
        <taxon>Bacteria</taxon>
        <taxon>Pseudomonadati</taxon>
        <taxon>Pseudomonadota</taxon>
        <taxon>Betaproteobacteria</taxon>
        <taxon>Burkholderiales</taxon>
        <taxon>Comamonadaceae</taxon>
        <taxon>Polaromonas</taxon>
    </lineage>
</organism>
<sequence>MTRPPLPHAMGHSPAPAPSAPATPASPAMPAPRQPRVLGEVVAAPAPPSRPIAGDAAMPEPPAAVAPARLPRRIGSAPAPAALASSPGAAPAAAARLPCVAGTPLPRPMPGQVRVGLKVGVEALAGSFPLQDRRVLELAAGVLGGVVLQGLDWSQAQKLGLEVQKEYGAWVQRLLDAMSADVLRAAPQHLSRLLSLLQVCAEDFSAAPGLMGQWLRKDRPRLLALHRLEIEQLRATLAASVDALDAPTGQVMQVRGKLPELFEHLMAASLACEWLAHSAPLDDEVRAVLADRALALAKTAALVRQQQAQSMASAESLGALRDRIQDAVLIALPAWLAQLAHQPAELNDTQRFVVRDALQQIIDRLKN</sequence>